<gene>
    <name evidence="1" type="ORF">KIW84_072974</name>
</gene>
<protein>
    <submittedName>
        <fullName evidence="1">Uncharacterized protein</fullName>
    </submittedName>
</protein>
<dbReference type="EMBL" id="JAMSHJ010000007">
    <property type="protein sequence ID" value="KAI5386649.1"/>
    <property type="molecule type" value="Genomic_DNA"/>
</dbReference>
<dbReference type="Proteomes" id="UP001058974">
    <property type="component" value="Chromosome 7"/>
</dbReference>
<sequence>MEGRFFLDVVISQSSAIFELFASKDEPLLVWGNALFVLDLGLDIVNGIRALHLKGDGLSSESLHKDLHPTAKSQHKMEGGFLLYVVISKSTPILELLASKNETLLVRRDPFLVLNLGLNIVYGI</sequence>
<keyword evidence="2" id="KW-1185">Reference proteome</keyword>
<reference evidence="1 2" key="1">
    <citation type="journal article" date="2022" name="Nat. Genet.">
        <title>Improved pea reference genome and pan-genome highlight genomic features and evolutionary characteristics.</title>
        <authorList>
            <person name="Yang T."/>
            <person name="Liu R."/>
            <person name="Luo Y."/>
            <person name="Hu S."/>
            <person name="Wang D."/>
            <person name="Wang C."/>
            <person name="Pandey M.K."/>
            <person name="Ge S."/>
            <person name="Xu Q."/>
            <person name="Li N."/>
            <person name="Li G."/>
            <person name="Huang Y."/>
            <person name="Saxena R.K."/>
            <person name="Ji Y."/>
            <person name="Li M."/>
            <person name="Yan X."/>
            <person name="He Y."/>
            <person name="Liu Y."/>
            <person name="Wang X."/>
            <person name="Xiang C."/>
            <person name="Varshney R.K."/>
            <person name="Ding H."/>
            <person name="Gao S."/>
            <person name="Zong X."/>
        </authorList>
    </citation>
    <scope>NUCLEOTIDE SEQUENCE [LARGE SCALE GENOMIC DNA]</scope>
    <source>
        <strain evidence="1 2">cv. Zhongwan 6</strain>
    </source>
</reference>
<dbReference type="Gramene" id="Psat07G0297400-T1">
    <property type="protein sequence ID" value="KAI5386649.1"/>
    <property type="gene ID" value="KIW84_072974"/>
</dbReference>
<name>A0A9D4ZWP5_PEA</name>
<evidence type="ECO:0000313" key="2">
    <source>
        <dbReference type="Proteomes" id="UP001058974"/>
    </source>
</evidence>
<proteinExistence type="predicted"/>
<accession>A0A9D4ZWP5</accession>
<dbReference type="AlphaFoldDB" id="A0A9D4ZWP5"/>
<organism evidence="1 2">
    <name type="scientific">Pisum sativum</name>
    <name type="common">Garden pea</name>
    <name type="synonym">Lathyrus oleraceus</name>
    <dbReference type="NCBI Taxonomy" id="3888"/>
    <lineage>
        <taxon>Eukaryota</taxon>
        <taxon>Viridiplantae</taxon>
        <taxon>Streptophyta</taxon>
        <taxon>Embryophyta</taxon>
        <taxon>Tracheophyta</taxon>
        <taxon>Spermatophyta</taxon>
        <taxon>Magnoliopsida</taxon>
        <taxon>eudicotyledons</taxon>
        <taxon>Gunneridae</taxon>
        <taxon>Pentapetalae</taxon>
        <taxon>rosids</taxon>
        <taxon>fabids</taxon>
        <taxon>Fabales</taxon>
        <taxon>Fabaceae</taxon>
        <taxon>Papilionoideae</taxon>
        <taxon>50 kb inversion clade</taxon>
        <taxon>NPAAA clade</taxon>
        <taxon>Hologalegina</taxon>
        <taxon>IRL clade</taxon>
        <taxon>Fabeae</taxon>
        <taxon>Lathyrus</taxon>
    </lineage>
</organism>
<evidence type="ECO:0000313" key="1">
    <source>
        <dbReference type="EMBL" id="KAI5386649.1"/>
    </source>
</evidence>
<comment type="caution">
    <text evidence="1">The sequence shown here is derived from an EMBL/GenBank/DDBJ whole genome shotgun (WGS) entry which is preliminary data.</text>
</comment>